<evidence type="ECO:0000313" key="3">
    <source>
        <dbReference type="EMBL" id="TGJ68426.1"/>
    </source>
</evidence>
<evidence type="ECO:0000256" key="2">
    <source>
        <dbReference type="SAM" id="Phobius"/>
    </source>
</evidence>
<accession>A0A8H2DY90</accession>
<comment type="caution">
    <text evidence="3">The sequence shown here is derived from an EMBL/GenBank/DDBJ whole genome shotgun (WGS) entry which is preliminary data.</text>
</comment>
<evidence type="ECO:0000256" key="1">
    <source>
        <dbReference type="SAM" id="MobiDB-lite"/>
    </source>
</evidence>
<gene>
    <name evidence="3" type="ORF">EYR41_007479</name>
</gene>
<protein>
    <submittedName>
        <fullName evidence="3">Uncharacterized protein</fullName>
    </submittedName>
</protein>
<feature type="compositionally biased region" description="Polar residues" evidence="1">
    <location>
        <begin position="11"/>
        <end position="20"/>
    </location>
</feature>
<dbReference type="AlphaFoldDB" id="A0A8H2DY90"/>
<evidence type="ECO:0000313" key="4">
    <source>
        <dbReference type="Proteomes" id="UP000297595"/>
    </source>
</evidence>
<keyword evidence="2" id="KW-1133">Transmembrane helix</keyword>
<feature type="region of interest" description="Disordered" evidence="1">
    <location>
        <begin position="1"/>
        <end position="24"/>
    </location>
</feature>
<dbReference type="EMBL" id="SOZJ01000004">
    <property type="protein sequence ID" value="TGJ68426.1"/>
    <property type="molecule type" value="Genomic_DNA"/>
</dbReference>
<feature type="transmembrane region" description="Helical" evidence="2">
    <location>
        <begin position="33"/>
        <end position="52"/>
    </location>
</feature>
<keyword evidence="2" id="KW-0812">Transmembrane</keyword>
<proteinExistence type="predicted"/>
<feature type="compositionally biased region" description="Gly residues" evidence="1">
    <location>
        <begin position="85"/>
        <end position="96"/>
    </location>
</feature>
<reference evidence="3 4" key="1">
    <citation type="submission" date="2019-03" db="EMBL/GenBank/DDBJ databases">
        <title>Nematode-trapping fungi genome.</title>
        <authorList>
            <person name="Vidal-Diez De Ulzurrun G."/>
        </authorList>
    </citation>
    <scope>NUCLEOTIDE SEQUENCE [LARGE SCALE GENOMIC DNA]</scope>
    <source>
        <strain evidence="3 4">TWF154</strain>
    </source>
</reference>
<feature type="region of interest" description="Disordered" evidence="1">
    <location>
        <begin position="76"/>
        <end position="101"/>
    </location>
</feature>
<name>A0A8H2DY90_ORBOL</name>
<dbReference type="Proteomes" id="UP000297595">
    <property type="component" value="Unassembled WGS sequence"/>
</dbReference>
<sequence>MSELDKDPGYNSKNDTSTDVDSPPKSEMLFGEFARFLAIYFIIQLFLSVTGIQQRFDNFAIKKGVEFREWIRERRERRGRERQGLEGGLGLNGPGEGLDDNAVAIDSEQNSYGARKIEVMGDTASIMELEHQAKGKLDYGNEPNTLTPSS</sequence>
<keyword evidence="2" id="KW-0472">Membrane</keyword>
<organism evidence="3 4">
    <name type="scientific">Orbilia oligospora</name>
    <name type="common">Nematode-trapping fungus</name>
    <name type="synonym">Arthrobotrys oligospora</name>
    <dbReference type="NCBI Taxonomy" id="2813651"/>
    <lineage>
        <taxon>Eukaryota</taxon>
        <taxon>Fungi</taxon>
        <taxon>Dikarya</taxon>
        <taxon>Ascomycota</taxon>
        <taxon>Pezizomycotina</taxon>
        <taxon>Orbiliomycetes</taxon>
        <taxon>Orbiliales</taxon>
        <taxon>Orbiliaceae</taxon>
        <taxon>Orbilia</taxon>
    </lineage>
</organism>